<evidence type="ECO:0000256" key="1">
    <source>
        <dbReference type="ARBA" id="ARBA00013928"/>
    </source>
</evidence>
<sequence>MAVITVQSISPVYTWEWNCNDNDEMCGICRISFNGPCPQCKFPGDNCPITKGNCGHSFHNHCVNKWLDQQGSKGLCPMCRQLFTK</sequence>
<keyword evidence="3" id="KW-0479">Metal-binding</keyword>
<dbReference type="GO" id="GO:0005680">
    <property type="term" value="C:anaphase-promoting complex"/>
    <property type="evidence" value="ECO:0007669"/>
    <property type="project" value="InterPro"/>
</dbReference>
<evidence type="ECO:0000256" key="8">
    <source>
        <dbReference type="ARBA" id="ARBA00023306"/>
    </source>
</evidence>
<dbReference type="PANTHER" id="PTHR11210">
    <property type="entry name" value="RING BOX"/>
    <property type="match status" value="1"/>
</dbReference>
<dbReference type="Proteomes" id="UP001378960">
    <property type="component" value="Unassembled WGS sequence"/>
</dbReference>
<evidence type="ECO:0000256" key="5">
    <source>
        <dbReference type="ARBA" id="ARBA00022776"/>
    </source>
</evidence>
<proteinExistence type="predicted"/>
<keyword evidence="4 9" id="KW-0863">Zinc-finger</keyword>
<evidence type="ECO:0000256" key="9">
    <source>
        <dbReference type="PROSITE-ProRule" id="PRU00175"/>
    </source>
</evidence>
<evidence type="ECO:0000259" key="10">
    <source>
        <dbReference type="PROSITE" id="PS50089"/>
    </source>
</evidence>
<keyword evidence="2" id="KW-0132">Cell division</keyword>
<dbReference type="AlphaFoldDB" id="A0AAV5QYW1"/>
<keyword evidence="5" id="KW-0498">Mitosis</keyword>
<dbReference type="GO" id="GO:0008270">
    <property type="term" value="F:zinc ion binding"/>
    <property type="evidence" value="ECO:0007669"/>
    <property type="project" value="UniProtKB-KW"/>
</dbReference>
<evidence type="ECO:0000256" key="4">
    <source>
        <dbReference type="ARBA" id="ARBA00022771"/>
    </source>
</evidence>
<dbReference type="InterPro" id="IPR013083">
    <property type="entry name" value="Znf_RING/FYVE/PHD"/>
</dbReference>
<dbReference type="PROSITE" id="PS50089">
    <property type="entry name" value="ZF_RING_2"/>
    <property type="match status" value="1"/>
</dbReference>
<reference evidence="11 12" key="1">
    <citation type="journal article" date="2023" name="Elife">
        <title>Identification of key yeast species and microbe-microbe interactions impacting larval growth of Drosophila in the wild.</title>
        <authorList>
            <person name="Mure A."/>
            <person name="Sugiura Y."/>
            <person name="Maeda R."/>
            <person name="Honda K."/>
            <person name="Sakurai N."/>
            <person name="Takahashi Y."/>
            <person name="Watada M."/>
            <person name="Katoh T."/>
            <person name="Gotoh A."/>
            <person name="Gotoh Y."/>
            <person name="Taniguchi I."/>
            <person name="Nakamura K."/>
            <person name="Hayashi T."/>
            <person name="Katayama T."/>
            <person name="Uemura T."/>
            <person name="Hattori Y."/>
        </authorList>
    </citation>
    <scope>NUCLEOTIDE SEQUENCE [LARGE SCALE GENOMIC DNA]</scope>
    <source>
        <strain evidence="11 12">PK-24</strain>
    </source>
</reference>
<name>A0AAV5QYW1_PICKL</name>
<dbReference type="Pfam" id="PF12861">
    <property type="entry name" value="zf-ANAPC11"/>
    <property type="match status" value="1"/>
</dbReference>
<dbReference type="GO" id="GO:0051301">
    <property type="term" value="P:cell division"/>
    <property type="evidence" value="ECO:0007669"/>
    <property type="project" value="UniProtKB-KW"/>
</dbReference>
<dbReference type="GO" id="GO:0097602">
    <property type="term" value="F:cullin family protein binding"/>
    <property type="evidence" value="ECO:0007669"/>
    <property type="project" value="InterPro"/>
</dbReference>
<dbReference type="Gene3D" id="3.30.40.10">
    <property type="entry name" value="Zinc/RING finger domain, C3HC4 (zinc finger)"/>
    <property type="match status" value="1"/>
</dbReference>
<keyword evidence="6" id="KW-0833">Ubl conjugation pathway</keyword>
<evidence type="ECO:0000256" key="7">
    <source>
        <dbReference type="ARBA" id="ARBA00022833"/>
    </source>
</evidence>
<keyword evidence="12" id="KW-1185">Reference proteome</keyword>
<evidence type="ECO:0000256" key="6">
    <source>
        <dbReference type="ARBA" id="ARBA00022786"/>
    </source>
</evidence>
<evidence type="ECO:0000313" key="11">
    <source>
        <dbReference type="EMBL" id="GMM44177.1"/>
    </source>
</evidence>
<organism evidence="11 12">
    <name type="scientific">Pichia kluyveri</name>
    <name type="common">Yeast</name>
    <dbReference type="NCBI Taxonomy" id="36015"/>
    <lineage>
        <taxon>Eukaryota</taxon>
        <taxon>Fungi</taxon>
        <taxon>Dikarya</taxon>
        <taxon>Ascomycota</taxon>
        <taxon>Saccharomycotina</taxon>
        <taxon>Pichiomycetes</taxon>
        <taxon>Pichiales</taxon>
        <taxon>Pichiaceae</taxon>
        <taxon>Pichia</taxon>
    </lineage>
</organism>
<accession>A0AAV5QYW1</accession>
<dbReference type="GO" id="GO:0031145">
    <property type="term" value="P:anaphase-promoting complex-dependent catabolic process"/>
    <property type="evidence" value="ECO:0007669"/>
    <property type="project" value="InterPro"/>
</dbReference>
<dbReference type="SMART" id="SM00184">
    <property type="entry name" value="RING"/>
    <property type="match status" value="1"/>
</dbReference>
<feature type="domain" description="RING-type" evidence="10">
    <location>
        <begin position="37"/>
        <end position="80"/>
    </location>
</feature>
<gene>
    <name evidence="11" type="ORF">DAPK24_007520</name>
</gene>
<comment type="caution">
    <text evidence="11">The sequence shown here is derived from an EMBL/GenBank/DDBJ whole genome shotgun (WGS) entry which is preliminary data.</text>
</comment>
<keyword evidence="8" id="KW-0131">Cell cycle</keyword>
<evidence type="ECO:0000313" key="12">
    <source>
        <dbReference type="Proteomes" id="UP001378960"/>
    </source>
</evidence>
<evidence type="ECO:0000256" key="2">
    <source>
        <dbReference type="ARBA" id="ARBA00022618"/>
    </source>
</evidence>
<dbReference type="GO" id="GO:0061630">
    <property type="term" value="F:ubiquitin protein ligase activity"/>
    <property type="evidence" value="ECO:0007669"/>
    <property type="project" value="InterPro"/>
</dbReference>
<dbReference type="SUPFAM" id="SSF57850">
    <property type="entry name" value="RING/U-box"/>
    <property type="match status" value="1"/>
</dbReference>
<dbReference type="InterPro" id="IPR051031">
    <property type="entry name" value="RING-box_E3_Ubiquitin_Ligase"/>
</dbReference>
<protein>
    <recommendedName>
        <fullName evidence="1">Anaphase-promoting complex subunit 11</fullName>
    </recommendedName>
</protein>
<keyword evidence="7" id="KW-0862">Zinc</keyword>
<dbReference type="CDD" id="cd16456">
    <property type="entry name" value="RING-H2_APC11"/>
    <property type="match status" value="1"/>
</dbReference>
<dbReference type="EMBL" id="BTGB01000001">
    <property type="protein sequence ID" value="GMM44177.1"/>
    <property type="molecule type" value="Genomic_DNA"/>
</dbReference>
<evidence type="ECO:0000256" key="3">
    <source>
        <dbReference type="ARBA" id="ARBA00022723"/>
    </source>
</evidence>
<dbReference type="InterPro" id="IPR024991">
    <property type="entry name" value="RING-H2_APC11"/>
</dbReference>
<dbReference type="InterPro" id="IPR001841">
    <property type="entry name" value="Znf_RING"/>
</dbReference>